<dbReference type="GO" id="GO:0009968">
    <property type="term" value="P:negative regulation of signal transduction"/>
    <property type="evidence" value="ECO:0007669"/>
    <property type="project" value="UniProtKB-KW"/>
</dbReference>
<protein>
    <submittedName>
        <fullName evidence="4">Regulator of G-protein signaling 7-binding protein</fullName>
    </submittedName>
</protein>
<evidence type="ECO:0000256" key="2">
    <source>
        <dbReference type="ARBA" id="ARBA00022700"/>
    </source>
</evidence>
<evidence type="ECO:0000256" key="3">
    <source>
        <dbReference type="SAM" id="MobiDB-lite"/>
    </source>
</evidence>
<comment type="similarity">
    <text evidence="1">Belongs to the RGS7BP/RGS9BP family.</text>
</comment>
<dbReference type="EMBL" id="JWIN03000003">
    <property type="protein sequence ID" value="KAB1280924.1"/>
    <property type="molecule type" value="Genomic_DNA"/>
</dbReference>
<dbReference type="Proteomes" id="UP000299084">
    <property type="component" value="Unassembled WGS sequence"/>
</dbReference>
<gene>
    <name evidence="4" type="ORF">Cadr_000004222</name>
</gene>
<name>A0A5N4ECA4_CAMDR</name>
<sequence length="116" mass="12819">MSSAPNGRKKRPSRSTRSSIFQISKPPLQSGDWERRGSGSESAHKTQRALDDCKMVGEKCLVQEFNTQVALYRELVISIGDISVSCPSLRAEMHKTRTKGCEMARQAHQKLAAISG</sequence>
<keyword evidence="2" id="KW-0734">Signal transduction inhibitor</keyword>
<proteinExistence type="inferred from homology"/>
<feature type="region of interest" description="Disordered" evidence="3">
    <location>
        <begin position="1"/>
        <end position="47"/>
    </location>
</feature>
<dbReference type="PANTHER" id="PTHR21029">
    <property type="entry name" value="R-SEVEN BINDING PROTEIN (R7BP) HOMOLOG"/>
    <property type="match status" value="1"/>
</dbReference>
<dbReference type="STRING" id="9838.ENSCDRP00005009172"/>
<dbReference type="AlphaFoldDB" id="A0A5N4ECA4"/>
<dbReference type="InterPro" id="IPR026512">
    <property type="entry name" value="RGS7BP/RGS9BP"/>
</dbReference>
<evidence type="ECO:0000313" key="5">
    <source>
        <dbReference type="Proteomes" id="UP000299084"/>
    </source>
</evidence>
<comment type="caution">
    <text evidence="4">The sequence shown here is derived from an EMBL/GenBank/DDBJ whole genome shotgun (WGS) entry which is preliminary data.</text>
</comment>
<organism evidence="4 5">
    <name type="scientific">Camelus dromedarius</name>
    <name type="common">Dromedary</name>
    <name type="synonym">Arabian camel</name>
    <dbReference type="NCBI Taxonomy" id="9838"/>
    <lineage>
        <taxon>Eukaryota</taxon>
        <taxon>Metazoa</taxon>
        <taxon>Chordata</taxon>
        <taxon>Craniata</taxon>
        <taxon>Vertebrata</taxon>
        <taxon>Euteleostomi</taxon>
        <taxon>Mammalia</taxon>
        <taxon>Eutheria</taxon>
        <taxon>Laurasiatheria</taxon>
        <taxon>Artiodactyla</taxon>
        <taxon>Tylopoda</taxon>
        <taxon>Camelidae</taxon>
        <taxon>Camelus</taxon>
    </lineage>
</organism>
<accession>A0A5N4ECA4</accession>
<keyword evidence="5" id="KW-1185">Reference proteome</keyword>
<reference evidence="4 5" key="1">
    <citation type="journal article" date="2019" name="Mol. Ecol. Resour.">
        <title>Improving Illumina assemblies with Hi-C and long reads: an example with the North African dromedary.</title>
        <authorList>
            <person name="Elbers J.P."/>
            <person name="Rogers M.F."/>
            <person name="Perelman P.L."/>
            <person name="Proskuryakova A.A."/>
            <person name="Serdyukova N.A."/>
            <person name="Johnson W.E."/>
            <person name="Horin P."/>
            <person name="Corander J."/>
            <person name="Murphy D."/>
            <person name="Burger P.A."/>
        </authorList>
    </citation>
    <scope>NUCLEOTIDE SEQUENCE [LARGE SCALE GENOMIC DNA]</scope>
    <source>
        <strain evidence="4">Drom800</strain>
        <tissue evidence="4">Blood</tissue>
    </source>
</reference>
<feature type="compositionally biased region" description="Basic and acidic residues" evidence="3">
    <location>
        <begin position="32"/>
        <end position="47"/>
    </location>
</feature>
<evidence type="ECO:0000256" key="1">
    <source>
        <dbReference type="ARBA" id="ARBA00007457"/>
    </source>
</evidence>
<evidence type="ECO:0000313" key="4">
    <source>
        <dbReference type="EMBL" id="KAB1280924.1"/>
    </source>
</evidence>